<protein>
    <submittedName>
        <fullName evidence="2">Uncharacterized protein</fullName>
    </submittedName>
</protein>
<evidence type="ECO:0000313" key="2">
    <source>
        <dbReference type="EMBL" id="KAF7293643.1"/>
    </source>
</evidence>
<feature type="compositionally biased region" description="Basic residues" evidence="1">
    <location>
        <begin position="50"/>
        <end position="61"/>
    </location>
</feature>
<dbReference type="EMBL" id="JACAZF010000010">
    <property type="protein sequence ID" value="KAF7293643.1"/>
    <property type="molecule type" value="Genomic_DNA"/>
</dbReference>
<keyword evidence="3" id="KW-1185">Reference proteome</keyword>
<feature type="compositionally biased region" description="Basic and acidic residues" evidence="1">
    <location>
        <begin position="197"/>
        <end position="225"/>
    </location>
</feature>
<feature type="region of interest" description="Disordered" evidence="1">
    <location>
        <begin position="29"/>
        <end position="225"/>
    </location>
</feature>
<feature type="compositionally biased region" description="Low complexity" evidence="1">
    <location>
        <begin position="151"/>
        <end position="165"/>
    </location>
</feature>
<accession>A0A8H6VXD0</accession>
<feature type="region of interest" description="Disordered" evidence="1">
    <location>
        <begin position="276"/>
        <end position="308"/>
    </location>
</feature>
<feature type="compositionally biased region" description="Low complexity" evidence="1">
    <location>
        <begin position="33"/>
        <end position="49"/>
    </location>
</feature>
<proteinExistence type="predicted"/>
<dbReference type="RefSeq" id="XP_037215806.1">
    <property type="nucleotide sequence ID" value="XM_037367974.1"/>
</dbReference>
<comment type="caution">
    <text evidence="2">The sequence shown here is derived from an EMBL/GenBank/DDBJ whole genome shotgun (WGS) entry which is preliminary data.</text>
</comment>
<name>A0A8H6VXD0_9AGAR</name>
<evidence type="ECO:0000256" key="1">
    <source>
        <dbReference type="SAM" id="MobiDB-lite"/>
    </source>
</evidence>
<sequence>MTRLHDYHDSQTPRLPDFWTTQQLSIHTSHGTRPLSTSMLPSPSSSLLHRSPRSIRQRRNHANSPPYISPYRNFGPVQDRSNFTDAVEDERATQREKNRELAFQQQETPSRRHRRVPTAAASKENRSPSPTPAPRRRRVNLILPPPPAQPSIPATSGIRSVRLLLPTPPSSVLPTPRETQQERVNMYSLGQQRRRAREREQREREQREREQRQHEQQEREDQAHEQHIVQRSEINEHPPLRLFPLLRQLSPAQNQLLTPPTTQIVHSNINSCEASTSQLPLSAPPIQPSRPRRHVTVAPARQPKGSCR</sequence>
<dbReference type="Proteomes" id="UP000636479">
    <property type="component" value="Unassembled WGS sequence"/>
</dbReference>
<gene>
    <name evidence="2" type="ORF">MIND_01143900</name>
</gene>
<organism evidence="2 3">
    <name type="scientific">Mycena indigotica</name>
    <dbReference type="NCBI Taxonomy" id="2126181"/>
    <lineage>
        <taxon>Eukaryota</taxon>
        <taxon>Fungi</taxon>
        <taxon>Dikarya</taxon>
        <taxon>Basidiomycota</taxon>
        <taxon>Agaricomycotina</taxon>
        <taxon>Agaricomycetes</taxon>
        <taxon>Agaricomycetidae</taxon>
        <taxon>Agaricales</taxon>
        <taxon>Marasmiineae</taxon>
        <taxon>Mycenaceae</taxon>
        <taxon>Mycena</taxon>
    </lineage>
</organism>
<reference evidence="2" key="1">
    <citation type="submission" date="2020-05" db="EMBL/GenBank/DDBJ databases">
        <title>Mycena genomes resolve the evolution of fungal bioluminescence.</title>
        <authorList>
            <person name="Tsai I.J."/>
        </authorList>
    </citation>
    <scope>NUCLEOTIDE SEQUENCE</scope>
    <source>
        <strain evidence="2">171206Taipei</strain>
    </source>
</reference>
<evidence type="ECO:0000313" key="3">
    <source>
        <dbReference type="Proteomes" id="UP000636479"/>
    </source>
</evidence>
<dbReference type="GeneID" id="59350490"/>
<feature type="compositionally biased region" description="Basic and acidic residues" evidence="1">
    <location>
        <begin position="89"/>
        <end position="100"/>
    </location>
</feature>
<dbReference type="AlphaFoldDB" id="A0A8H6VXD0"/>